<name>A0A415RV24_MEDGN</name>
<gene>
    <name evidence="2" type="ORF">DWZ50_20860</name>
    <name evidence="1" type="ORF">PNW85_20945</name>
</gene>
<dbReference type="EMBL" id="QRQE01000164">
    <property type="protein sequence ID" value="RHM65678.1"/>
    <property type="molecule type" value="Genomic_DNA"/>
</dbReference>
<organism evidence="2 3">
    <name type="scientific">Mediterraneibacter gnavus</name>
    <name type="common">Ruminococcus gnavus</name>
    <dbReference type="NCBI Taxonomy" id="33038"/>
    <lineage>
        <taxon>Bacteria</taxon>
        <taxon>Bacillati</taxon>
        <taxon>Bacillota</taxon>
        <taxon>Clostridia</taxon>
        <taxon>Lachnospirales</taxon>
        <taxon>Lachnospiraceae</taxon>
        <taxon>Mediterraneibacter</taxon>
    </lineage>
</organism>
<dbReference type="AlphaFoldDB" id="A0A415RV24"/>
<proteinExistence type="predicted"/>
<protein>
    <submittedName>
        <fullName evidence="2">Conjugal transfer protein</fullName>
    </submittedName>
</protein>
<comment type="caution">
    <text evidence="2">The sequence shown here is derived from an EMBL/GenBank/DDBJ whole genome shotgun (WGS) entry which is preliminary data.</text>
</comment>
<reference evidence="1" key="2">
    <citation type="submission" date="2023-01" db="EMBL/GenBank/DDBJ databases">
        <title>Human gut microbiome strain richness.</title>
        <authorList>
            <person name="Chen-Liaw A."/>
        </authorList>
    </citation>
    <scope>NUCLEOTIDE SEQUENCE</scope>
    <source>
        <strain evidence="1">RTP21484st1_H11_RTP21484_190118</strain>
    </source>
</reference>
<dbReference type="EMBL" id="JAQMLA010000209">
    <property type="protein sequence ID" value="MDB8689057.1"/>
    <property type="molecule type" value="Genomic_DNA"/>
</dbReference>
<dbReference type="Proteomes" id="UP001212160">
    <property type="component" value="Unassembled WGS sequence"/>
</dbReference>
<dbReference type="RefSeq" id="WP_118445624.1">
    <property type="nucleotide sequence ID" value="NZ_JAQMLA010000209.1"/>
</dbReference>
<dbReference type="Proteomes" id="UP000285610">
    <property type="component" value="Unassembled WGS sequence"/>
</dbReference>
<reference evidence="2 3" key="1">
    <citation type="submission" date="2018-08" db="EMBL/GenBank/DDBJ databases">
        <title>A genome reference for cultivated species of the human gut microbiota.</title>
        <authorList>
            <person name="Zou Y."/>
            <person name="Xue W."/>
            <person name="Luo G."/>
        </authorList>
    </citation>
    <scope>NUCLEOTIDE SEQUENCE [LARGE SCALE GENOMIC DNA]</scope>
    <source>
        <strain evidence="2 3">AF33-12</strain>
    </source>
</reference>
<evidence type="ECO:0000313" key="1">
    <source>
        <dbReference type="EMBL" id="MDB8689057.1"/>
    </source>
</evidence>
<dbReference type="InterPro" id="IPR025608">
    <property type="entry name" value="TcpE"/>
</dbReference>
<dbReference type="Pfam" id="PF12648">
    <property type="entry name" value="TcpE"/>
    <property type="match status" value="1"/>
</dbReference>
<sequence>MKKIRSYTGIWNVEKVLYAINDFQLPFPVTFTQITWFVISEFIIILCADVPPLSMIEGAFLKYFGIPIAVTWFMSQKTFDGKKPYSFLKSQLSYRVRAKITYAGKAVKLHKQIVNERITVVRSVTYVPH</sequence>
<evidence type="ECO:0000313" key="2">
    <source>
        <dbReference type="EMBL" id="RHM65678.1"/>
    </source>
</evidence>
<evidence type="ECO:0000313" key="3">
    <source>
        <dbReference type="Proteomes" id="UP000285610"/>
    </source>
</evidence>
<accession>A0A415RV24</accession>